<reference evidence="1 2" key="1">
    <citation type="submission" date="2016-04" db="EMBL/GenBank/DDBJ databases">
        <title>A degradative enzymes factory behind the ericoid mycorrhizal symbiosis.</title>
        <authorList>
            <consortium name="DOE Joint Genome Institute"/>
            <person name="Martino E."/>
            <person name="Morin E."/>
            <person name="Grelet G."/>
            <person name="Kuo A."/>
            <person name="Kohler A."/>
            <person name="Daghino S."/>
            <person name="Barry K."/>
            <person name="Choi C."/>
            <person name="Cichocki N."/>
            <person name="Clum A."/>
            <person name="Copeland A."/>
            <person name="Hainaut M."/>
            <person name="Haridas S."/>
            <person name="Labutti K."/>
            <person name="Lindquist E."/>
            <person name="Lipzen A."/>
            <person name="Khouja H.-R."/>
            <person name="Murat C."/>
            <person name="Ohm R."/>
            <person name="Olson A."/>
            <person name="Spatafora J."/>
            <person name="Veneault-Fourrey C."/>
            <person name="Henrissat B."/>
            <person name="Grigoriev I."/>
            <person name="Martin F."/>
            <person name="Perotto S."/>
        </authorList>
    </citation>
    <scope>NUCLEOTIDE SEQUENCE [LARGE SCALE GENOMIC DNA]</scope>
    <source>
        <strain evidence="1 2">E</strain>
    </source>
</reference>
<dbReference type="RefSeq" id="XP_024735068.1">
    <property type="nucleotide sequence ID" value="XM_024872820.1"/>
</dbReference>
<dbReference type="AlphaFoldDB" id="A0A2J6T566"/>
<dbReference type="EMBL" id="KZ613828">
    <property type="protein sequence ID" value="PMD58164.1"/>
    <property type="molecule type" value="Genomic_DNA"/>
</dbReference>
<protein>
    <submittedName>
        <fullName evidence="1">Uncharacterized protein</fullName>
    </submittedName>
</protein>
<gene>
    <name evidence="1" type="ORF">K444DRAFT_438657</name>
</gene>
<accession>A0A2J6T566</accession>
<dbReference type="Proteomes" id="UP000235371">
    <property type="component" value="Unassembled WGS sequence"/>
</dbReference>
<sequence length="206" mass="22604">MEGIREGCDWLRWFRSKAESAAKHYTIPREDIHFLRKVGMYCTLTPRAKLQCASRADSVDSCGIAITVSGCHCFFGRGARSAFPAGGRAAGRGRETELSSELSTQLASWYKYVGEVDAVRTCKLKCAASQTGPPIEWDNGFGQRWARGRGEANLRLRLALISPSQVLRKSGCRVRDNVNVEPGDESRSACLRCSPGAGCLHHRAVP</sequence>
<dbReference type="InParanoid" id="A0A2J6T566"/>
<dbReference type="GeneID" id="36580900"/>
<organism evidence="1 2">
    <name type="scientific">Hyaloscypha bicolor E</name>
    <dbReference type="NCBI Taxonomy" id="1095630"/>
    <lineage>
        <taxon>Eukaryota</taxon>
        <taxon>Fungi</taxon>
        <taxon>Dikarya</taxon>
        <taxon>Ascomycota</taxon>
        <taxon>Pezizomycotina</taxon>
        <taxon>Leotiomycetes</taxon>
        <taxon>Helotiales</taxon>
        <taxon>Hyaloscyphaceae</taxon>
        <taxon>Hyaloscypha</taxon>
        <taxon>Hyaloscypha bicolor</taxon>
    </lineage>
</organism>
<keyword evidence="2" id="KW-1185">Reference proteome</keyword>
<evidence type="ECO:0000313" key="2">
    <source>
        <dbReference type="Proteomes" id="UP000235371"/>
    </source>
</evidence>
<proteinExistence type="predicted"/>
<evidence type="ECO:0000313" key="1">
    <source>
        <dbReference type="EMBL" id="PMD58164.1"/>
    </source>
</evidence>
<name>A0A2J6T566_9HELO</name>